<dbReference type="GO" id="GO:0006515">
    <property type="term" value="P:protein quality control for misfolded or incompletely synthesized proteins"/>
    <property type="evidence" value="ECO:0007669"/>
    <property type="project" value="TreeGrafter"/>
</dbReference>
<dbReference type="InterPro" id="IPR001270">
    <property type="entry name" value="ClpA/B"/>
</dbReference>
<comment type="caution">
    <text evidence="2">The sequence shown here is derived from an EMBL/GenBank/DDBJ whole genome shotgun (WGS) entry which is preliminary data.</text>
</comment>
<dbReference type="GO" id="GO:0007005">
    <property type="term" value="P:mitochondrion organization"/>
    <property type="evidence" value="ECO:0007669"/>
    <property type="project" value="TreeGrafter"/>
</dbReference>
<dbReference type="InterPro" id="IPR003959">
    <property type="entry name" value="ATPase_AAA_core"/>
</dbReference>
<reference evidence="2" key="3">
    <citation type="submission" date="2019-06" db="EMBL/GenBank/DDBJ databases">
        <authorList>
            <person name="Poynton C."/>
            <person name="Hasenbein S."/>
            <person name="Benoit J.B."/>
            <person name="Sepulveda M.S."/>
            <person name="Poelchau M.F."/>
            <person name="Murali S.C."/>
            <person name="Chen S."/>
            <person name="Glastad K.M."/>
            <person name="Werren J.H."/>
            <person name="Vineis J.H."/>
            <person name="Bowen J.L."/>
            <person name="Friedrich M."/>
            <person name="Jones J."/>
            <person name="Robertson H.M."/>
            <person name="Feyereisen R."/>
            <person name="Mechler-Hickson A."/>
            <person name="Mathers N."/>
            <person name="Lee C.E."/>
            <person name="Colbourne J.K."/>
            <person name="Biales A."/>
            <person name="Johnston J.S."/>
            <person name="Wellborn G.A."/>
            <person name="Rosendale A.J."/>
            <person name="Cridge A.G."/>
            <person name="Munoz-Torres M.C."/>
            <person name="Bain P.A."/>
            <person name="Manny A.R."/>
            <person name="Major K.M."/>
            <person name="Lambert F.N."/>
            <person name="Vulpe C.D."/>
            <person name="Tuck P."/>
            <person name="Blalock B.J."/>
            <person name="Lin Y.-Y."/>
            <person name="Smith M.E."/>
            <person name="Ochoa-Acuna H."/>
            <person name="Chen M.-J.M."/>
            <person name="Childers C.P."/>
            <person name="Qu J."/>
            <person name="Dugan S."/>
            <person name="Lee S.L."/>
            <person name="Chao H."/>
            <person name="Dinh H."/>
            <person name="Han Y."/>
            <person name="Doddapaneni H."/>
            <person name="Worley K.C."/>
            <person name="Muzny D.M."/>
            <person name="Gibbs R.A."/>
            <person name="Richards S."/>
        </authorList>
    </citation>
    <scope>NUCLEOTIDE SEQUENCE</scope>
    <source>
        <strain evidence="2">HAZT.00-mixed</strain>
        <tissue evidence="2">Whole organism</tissue>
    </source>
</reference>
<dbReference type="Gene3D" id="1.20.58.1480">
    <property type="match status" value="1"/>
</dbReference>
<accession>A0A6A0GW83</accession>
<dbReference type="SUPFAM" id="SSF52540">
    <property type="entry name" value="P-loop containing nucleoside triphosphate hydrolases"/>
    <property type="match status" value="1"/>
</dbReference>
<organism evidence="2">
    <name type="scientific">Hyalella azteca</name>
    <name type="common">Amphipod</name>
    <dbReference type="NCBI Taxonomy" id="294128"/>
    <lineage>
        <taxon>Eukaryota</taxon>
        <taxon>Metazoa</taxon>
        <taxon>Ecdysozoa</taxon>
        <taxon>Arthropoda</taxon>
        <taxon>Crustacea</taxon>
        <taxon>Multicrustacea</taxon>
        <taxon>Malacostraca</taxon>
        <taxon>Eumalacostraca</taxon>
        <taxon>Peracarida</taxon>
        <taxon>Amphipoda</taxon>
        <taxon>Senticaudata</taxon>
        <taxon>Talitrida</taxon>
        <taxon>Talitroidea</taxon>
        <taxon>Hyalellidae</taxon>
        <taxon>Hyalella</taxon>
    </lineage>
</organism>
<evidence type="ECO:0000313" key="2">
    <source>
        <dbReference type="EMBL" id="KAA0188698.1"/>
    </source>
</evidence>
<dbReference type="Gene3D" id="1.20.5.5270">
    <property type="match status" value="1"/>
</dbReference>
<dbReference type="Proteomes" id="UP000711488">
    <property type="component" value="Unassembled WGS sequence"/>
</dbReference>
<dbReference type="GO" id="GO:0004252">
    <property type="term" value="F:serine-type endopeptidase activity"/>
    <property type="evidence" value="ECO:0007669"/>
    <property type="project" value="InterPro"/>
</dbReference>
<dbReference type="GO" id="GO:0051131">
    <property type="term" value="P:chaperone-mediated protein complex assembly"/>
    <property type="evidence" value="ECO:0007669"/>
    <property type="project" value="TreeGrafter"/>
</dbReference>
<reference evidence="2" key="2">
    <citation type="journal article" date="2018" name="Environ. Sci. Technol.">
        <title>The Toxicogenome of Hyalella azteca: A Model for Sediment Ecotoxicology and Evolutionary Toxicology.</title>
        <authorList>
            <person name="Poynton H.C."/>
            <person name="Hasenbein S."/>
            <person name="Benoit J.B."/>
            <person name="Sepulveda M.S."/>
            <person name="Poelchau M.F."/>
            <person name="Hughes D.S.T."/>
            <person name="Murali S.C."/>
            <person name="Chen S."/>
            <person name="Glastad K.M."/>
            <person name="Goodisman M.A.D."/>
            <person name="Werren J.H."/>
            <person name="Vineis J.H."/>
            <person name="Bowen J.L."/>
            <person name="Friedrich M."/>
            <person name="Jones J."/>
            <person name="Robertson H.M."/>
            <person name="Feyereisen R."/>
            <person name="Mechler-Hickson A."/>
            <person name="Mathers N."/>
            <person name="Lee C.E."/>
            <person name="Colbourne J.K."/>
            <person name="Biales A."/>
            <person name="Johnston J.S."/>
            <person name="Wellborn G.A."/>
            <person name="Rosendale A.J."/>
            <person name="Cridge A.G."/>
            <person name="Munoz-Torres M.C."/>
            <person name="Bain P.A."/>
            <person name="Manny A.R."/>
            <person name="Major K.M."/>
            <person name="Lambert F.N."/>
            <person name="Vulpe C.D."/>
            <person name="Tuck P."/>
            <person name="Blalock B.J."/>
            <person name="Lin Y.Y."/>
            <person name="Smith M.E."/>
            <person name="Ochoa-Acuna H."/>
            <person name="Chen M.M."/>
            <person name="Childers C.P."/>
            <person name="Qu J."/>
            <person name="Dugan S."/>
            <person name="Lee S.L."/>
            <person name="Chao H."/>
            <person name="Dinh H."/>
            <person name="Han Y."/>
            <person name="Doddapaneni H."/>
            <person name="Worley K.C."/>
            <person name="Muzny D.M."/>
            <person name="Gibbs R.A."/>
            <person name="Richards S."/>
        </authorList>
    </citation>
    <scope>NUCLEOTIDE SEQUENCE</scope>
    <source>
        <strain evidence="2">HAZT.00-mixed</strain>
        <tissue evidence="2">Whole organism</tissue>
    </source>
</reference>
<dbReference type="PANTHER" id="PTHR43718:SF2">
    <property type="entry name" value="LON PROTEASE HOMOLOG, MITOCHONDRIAL"/>
    <property type="match status" value="1"/>
</dbReference>
<dbReference type="InterPro" id="IPR027065">
    <property type="entry name" value="Lon_Prtase"/>
</dbReference>
<dbReference type="InterPro" id="IPR027417">
    <property type="entry name" value="P-loop_NTPase"/>
</dbReference>
<evidence type="ECO:0000259" key="1">
    <source>
        <dbReference type="Pfam" id="PF00004"/>
    </source>
</evidence>
<reference evidence="2" key="1">
    <citation type="submission" date="2014-08" db="EMBL/GenBank/DDBJ databases">
        <authorList>
            <person name="Murali S."/>
            <person name="Richards S."/>
            <person name="Bandaranaike D."/>
            <person name="Bellair M."/>
            <person name="Blankenburg K."/>
            <person name="Chao H."/>
            <person name="Dinh H."/>
            <person name="Doddapaneni H."/>
            <person name="Dugan-Rocha S."/>
            <person name="Elkadiri S."/>
            <person name="Gnanaolivu R."/>
            <person name="Hughes D."/>
            <person name="Lee S."/>
            <person name="Li M."/>
            <person name="Ming W."/>
            <person name="Munidasa M."/>
            <person name="Muniz J."/>
            <person name="Nguyen L."/>
            <person name="Osuji N."/>
            <person name="Pu L.-L."/>
            <person name="Puazo M."/>
            <person name="Skinner E."/>
            <person name="Qu C."/>
            <person name="Quiroz J."/>
            <person name="Raj R."/>
            <person name="Weissenberger G."/>
            <person name="Xin Y."/>
            <person name="Zou X."/>
            <person name="Han Y."/>
            <person name="Worley K."/>
            <person name="Muzny D."/>
            <person name="Gibbs R."/>
        </authorList>
    </citation>
    <scope>NUCLEOTIDE SEQUENCE</scope>
    <source>
        <strain evidence="2">HAZT.00-mixed</strain>
        <tissue evidence="2">Whole organism</tissue>
    </source>
</reference>
<gene>
    <name evidence="2" type="ORF">HAZT_HAZT003379</name>
</gene>
<name>A0A6A0GW83_HYAAZ</name>
<dbReference type="FunFam" id="1.20.5.5270:FF:000001">
    <property type="entry name" value="Lon protease homolog, mitochondrial"/>
    <property type="match status" value="1"/>
</dbReference>
<dbReference type="GO" id="GO:0004176">
    <property type="term" value="F:ATP-dependent peptidase activity"/>
    <property type="evidence" value="ECO:0007669"/>
    <property type="project" value="InterPro"/>
</dbReference>
<dbReference type="PANTHER" id="PTHR43718">
    <property type="entry name" value="LON PROTEASE"/>
    <property type="match status" value="1"/>
</dbReference>
<dbReference type="EMBL" id="JQDR03014071">
    <property type="protein sequence ID" value="KAA0188698.1"/>
    <property type="molecule type" value="Genomic_DNA"/>
</dbReference>
<dbReference type="GO" id="GO:0005524">
    <property type="term" value="F:ATP binding"/>
    <property type="evidence" value="ECO:0007669"/>
    <property type="project" value="InterPro"/>
</dbReference>
<dbReference type="Gene3D" id="3.40.50.300">
    <property type="entry name" value="P-loop containing nucleotide triphosphate hydrolases"/>
    <property type="match status" value="2"/>
</dbReference>
<proteinExistence type="predicted"/>
<dbReference type="OrthoDB" id="2411602at2759"/>
<dbReference type="Pfam" id="PF00004">
    <property type="entry name" value="AAA"/>
    <property type="match status" value="1"/>
</dbReference>
<dbReference type="GO" id="GO:0005759">
    <property type="term" value="C:mitochondrial matrix"/>
    <property type="evidence" value="ECO:0007669"/>
    <property type="project" value="TreeGrafter"/>
</dbReference>
<dbReference type="GO" id="GO:0003697">
    <property type="term" value="F:single-stranded DNA binding"/>
    <property type="evidence" value="ECO:0007669"/>
    <property type="project" value="TreeGrafter"/>
</dbReference>
<dbReference type="GO" id="GO:0016887">
    <property type="term" value="F:ATP hydrolysis activity"/>
    <property type="evidence" value="ECO:0007669"/>
    <property type="project" value="InterPro"/>
</dbReference>
<feature type="domain" description="ATPase AAA-type core" evidence="1">
    <location>
        <begin position="168"/>
        <end position="266"/>
    </location>
</feature>
<protein>
    <recommendedName>
        <fullName evidence="1">ATPase AAA-type core domain-containing protein</fullName>
    </recommendedName>
</protein>
<dbReference type="AlphaFoldDB" id="A0A6A0GW83"/>
<dbReference type="PRINTS" id="PR00300">
    <property type="entry name" value="CLPPROTEASEA"/>
</dbReference>
<sequence>MLQIRERLMLALALVKKEYELSKLQASIAKEVEEKVRTHHRKYMLNEQLKVIKKELGLEKDDKDAIEEKFRARLKDKTVPEPILEVIEEELSKLGFLDNHSSEFSVTRNYLDWLTVLPWGVTSEEHLDLDKAKKILDEDHYGLEDVKKRILEFIAVAQLRGSTQGKILCFHGPPGVGKTSIVKSIAKALNRKVYLYFVFILCLKKTETENPVVLIDEVDKIGRGYQGDPAAALLELLDPEQNANFLDHYMDVPVDMSKVLFICTAN</sequence>
<feature type="non-terminal residue" evidence="2">
    <location>
        <position position="266"/>
    </location>
</feature>